<name>A0A1G8L0E6_9RHOB</name>
<dbReference type="GO" id="GO:0006508">
    <property type="term" value="P:proteolysis"/>
    <property type="evidence" value="ECO:0007669"/>
    <property type="project" value="UniProtKB-KW"/>
</dbReference>
<keyword evidence="1" id="KW-0645">Protease</keyword>
<keyword evidence="1" id="KW-0378">Hydrolase</keyword>
<reference evidence="1 2" key="1">
    <citation type="submission" date="2016-10" db="EMBL/GenBank/DDBJ databases">
        <authorList>
            <person name="de Groot N.N."/>
        </authorList>
    </citation>
    <scope>NUCLEOTIDE SEQUENCE [LARGE SCALE GENOMIC DNA]</scope>
    <source>
        <strain evidence="1 2">DSM 28010</strain>
    </source>
</reference>
<evidence type="ECO:0000313" key="1">
    <source>
        <dbReference type="EMBL" id="SDI49067.1"/>
    </source>
</evidence>
<dbReference type="SUPFAM" id="SSF55486">
    <property type="entry name" value="Metalloproteases ('zincins'), catalytic domain"/>
    <property type="match status" value="1"/>
</dbReference>
<organism evidence="1 2">
    <name type="scientific">Lutimaribacter saemankumensis</name>
    <dbReference type="NCBI Taxonomy" id="490829"/>
    <lineage>
        <taxon>Bacteria</taxon>
        <taxon>Pseudomonadati</taxon>
        <taxon>Pseudomonadota</taxon>
        <taxon>Alphaproteobacteria</taxon>
        <taxon>Rhodobacterales</taxon>
        <taxon>Roseobacteraceae</taxon>
        <taxon>Lutimaribacter</taxon>
    </lineage>
</organism>
<dbReference type="Pfam" id="PF06262">
    <property type="entry name" value="Zincin_1"/>
    <property type="match status" value="1"/>
</dbReference>
<accession>A0A1G8L0E6</accession>
<dbReference type="InterPro" id="IPR010428">
    <property type="entry name" value="Zincin_1"/>
</dbReference>
<evidence type="ECO:0000313" key="2">
    <source>
        <dbReference type="Proteomes" id="UP000199340"/>
    </source>
</evidence>
<dbReference type="Gene3D" id="3.30.2010.20">
    <property type="match status" value="1"/>
</dbReference>
<dbReference type="AlphaFoldDB" id="A0A1G8L0E6"/>
<dbReference type="CDD" id="cd12952">
    <property type="entry name" value="MMP_ACEL2062"/>
    <property type="match status" value="1"/>
</dbReference>
<sequence>MPVFALQVAFGLFPQRAVPHIAGMDRVLDLDGFEQVARDTVAAFPAPFAALARDVALRVLDWPPDDILDDMGFDDPLQLTGLYDGIPVTEKSVWDQPLGPDVVWLFREPILAEWRDRGDVALTRLIAHVTVHEFAHHFGWSDDDIASVDRWWE</sequence>
<keyword evidence="2" id="KW-1185">Reference proteome</keyword>
<dbReference type="GO" id="GO:0008237">
    <property type="term" value="F:metallopeptidase activity"/>
    <property type="evidence" value="ECO:0007669"/>
    <property type="project" value="UniProtKB-KW"/>
</dbReference>
<keyword evidence="1" id="KW-0482">Metalloprotease</keyword>
<dbReference type="Proteomes" id="UP000199340">
    <property type="component" value="Unassembled WGS sequence"/>
</dbReference>
<protein>
    <submittedName>
        <fullName evidence="1">Predicted Zn-dependent protease, minimal metalloprotease (MMP)-like domain</fullName>
    </submittedName>
</protein>
<dbReference type="EMBL" id="FNEB01000003">
    <property type="protein sequence ID" value="SDI49067.1"/>
    <property type="molecule type" value="Genomic_DNA"/>
</dbReference>
<gene>
    <name evidence="1" type="ORF">SAMN05421850_103120</name>
</gene>
<dbReference type="InterPro" id="IPR038555">
    <property type="entry name" value="Zincin_1_sf"/>
</dbReference>
<proteinExistence type="predicted"/>